<protein>
    <recommendedName>
        <fullName evidence="3">Beta-agarase</fullName>
    </recommendedName>
</protein>
<name>A0A2H5XB18_9BACT</name>
<dbReference type="InterPro" id="IPR017853">
    <property type="entry name" value="GH"/>
</dbReference>
<reference evidence="2" key="1">
    <citation type="submission" date="2017-09" db="EMBL/GenBank/DDBJ databases">
        <title>Metaegenomics of thermophilic ammonia-oxidizing enrichment culture.</title>
        <authorList>
            <person name="Kato S."/>
            <person name="Suzuki K."/>
        </authorList>
    </citation>
    <scope>NUCLEOTIDE SEQUENCE [LARGE SCALE GENOMIC DNA]</scope>
</reference>
<dbReference type="EMBL" id="BEHT01000009">
    <property type="protein sequence ID" value="GBC98365.1"/>
    <property type="molecule type" value="Genomic_DNA"/>
</dbReference>
<dbReference type="Proteomes" id="UP000236173">
    <property type="component" value="Unassembled WGS sequence"/>
</dbReference>
<dbReference type="AlphaFoldDB" id="A0A2H5XB18"/>
<comment type="caution">
    <text evidence="1">The sequence shown here is derived from an EMBL/GenBank/DDBJ whole genome shotgun (WGS) entry which is preliminary data.</text>
</comment>
<evidence type="ECO:0008006" key="3">
    <source>
        <dbReference type="Google" id="ProtNLM"/>
    </source>
</evidence>
<evidence type="ECO:0000313" key="2">
    <source>
        <dbReference type="Proteomes" id="UP000236173"/>
    </source>
</evidence>
<proteinExistence type="predicted"/>
<dbReference type="SUPFAM" id="SSF51445">
    <property type="entry name" value="(Trans)glycosidases"/>
    <property type="match status" value="1"/>
</dbReference>
<evidence type="ECO:0000313" key="1">
    <source>
        <dbReference type="EMBL" id="GBC98365.1"/>
    </source>
</evidence>
<dbReference type="Gene3D" id="3.20.20.80">
    <property type="entry name" value="Glycosidases"/>
    <property type="match status" value="1"/>
</dbReference>
<gene>
    <name evidence="1" type="ORF">HRbin17_00874</name>
</gene>
<organism evidence="1 2">
    <name type="scientific">Candidatus Fervidibacter japonicus</name>
    <dbReference type="NCBI Taxonomy" id="2035412"/>
    <lineage>
        <taxon>Bacteria</taxon>
        <taxon>Candidatus Fervidibacterota</taxon>
        <taxon>Candidatus Fervidibacter</taxon>
    </lineage>
</organism>
<sequence length="450" mass="51177">MGKITRRAFVKVIGLASSIGVAIGAQQPCRYGGWTRMKAPATGFFRTECIDGVWWFIDPDGHRFLSKGVNHVSFQGDHCPALGYSPYQRAVQAKYGSEAKWAEATTQRLRAWGFNTIGAWSSASLFRLMPYTLILNMGARAGANWLKGTFPDVFAPQFRQVLDDIAAKECAPRRADPLLVGYFTDNELRWGPDWRSPRHLLDDYLLTLPPDAPGKRALLDFFRKRYLRIEGFNKAWGLNLPDWDALLRLTELPPAPTEAVEQQRLADRLDFLRLIAREYFRACYDAIRRHDPNHLIWGVRFAGYAPRSVVEAMGDFVDVVSFNTYAFEPPVKTLHELHRLTGKPVMITEFSFKAMDSGLPNTKGAGQPVPTQKDRADRFERFVTGLMRLPYCVGYHWFQWNDQPAQGRFDGENSNFGLVKENDEPWELLTQRMAEVNPRLEAVHASATKG</sequence>
<accession>A0A2H5XB18</accession>